<feature type="transmembrane region" description="Helical" evidence="10">
    <location>
        <begin position="38"/>
        <end position="56"/>
    </location>
</feature>
<proteinExistence type="predicted"/>
<accession>A0A182U455</accession>
<protein>
    <submittedName>
        <fullName evidence="11">Uncharacterized protein</fullName>
    </submittedName>
</protein>
<dbReference type="Proteomes" id="UP000075902">
    <property type="component" value="Unassembled WGS sequence"/>
</dbReference>
<keyword evidence="5" id="KW-0552">Olfaction</keyword>
<evidence type="ECO:0000256" key="8">
    <source>
        <dbReference type="ARBA" id="ARBA00023170"/>
    </source>
</evidence>
<keyword evidence="6 10" id="KW-1133">Transmembrane helix</keyword>
<evidence type="ECO:0000256" key="5">
    <source>
        <dbReference type="ARBA" id="ARBA00022725"/>
    </source>
</evidence>
<keyword evidence="4 10" id="KW-0812">Transmembrane</keyword>
<keyword evidence="3" id="KW-0716">Sensory transduction</keyword>
<feature type="transmembrane region" description="Helical" evidence="10">
    <location>
        <begin position="176"/>
        <end position="198"/>
    </location>
</feature>
<evidence type="ECO:0000256" key="7">
    <source>
        <dbReference type="ARBA" id="ARBA00023136"/>
    </source>
</evidence>
<reference evidence="11" key="2">
    <citation type="submission" date="2020-05" db="UniProtKB">
        <authorList>
            <consortium name="EnsemblMetazoa"/>
        </authorList>
    </citation>
    <scope>IDENTIFICATION</scope>
    <source>
        <strain evidence="11">CM1001059</strain>
    </source>
</reference>
<evidence type="ECO:0000256" key="2">
    <source>
        <dbReference type="ARBA" id="ARBA00022475"/>
    </source>
</evidence>
<keyword evidence="9" id="KW-0807">Transducer</keyword>
<reference evidence="12" key="1">
    <citation type="submission" date="2014-01" db="EMBL/GenBank/DDBJ databases">
        <title>The Genome Sequence of Anopheles melas CM1001059_A (V2).</title>
        <authorList>
            <consortium name="The Broad Institute Genomics Platform"/>
            <person name="Neafsey D.E."/>
            <person name="Besansky N."/>
            <person name="Howell P."/>
            <person name="Walton C."/>
            <person name="Young S.K."/>
            <person name="Zeng Q."/>
            <person name="Gargeya S."/>
            <person name="Fitzgerald M."/>
            <person name="Haas B."/>
            <person name="Abouelleil A."/>
            <person name="Allen A.W."/>
            <person name="Alvarado L."/>
            <person name="Arachchi H.M."/>
            <person name="Berlin A.M."/>
            <person name="Chapman S.B."/>
            <person name="Gainer-Dewar J."/>
            <person name="Goldberg J."/>
            <person name="Griggs A."/>
            <person name="Gujja S."/>
            <person name="Hansen M."/>
            <person name="Howarth C."/>
            <person name="Imamovic A."/>
            <person name="Ireland A."/>
            <person name="Larimer J."/>
            <person name="McCowan C."/>
            <person name="Murphy C."/>
            <person name="Pearson M."/>
            <person name="Poon T.W."/>
            <person name="Priest M."/>
            <person name="Roberts A."/>
            <person name="Saif S."/>
            <person name="Shea T."/>
            <person name="Sisk P."/>
            <person name="Sykes S."/>
            <person name="Wortman J."/>
            <person name="Nusbaum C."/>
            <person name="Birren B."/>
        </authorList>
    </citation>
    <scope>NUCLEOTIDE SEQUENCE [LARGE SCALE GENOMIC DNA]</scope>
    <source>
        <strain evidence="12">CM1001059</strain>
    </source>
</reference>
<keyword evidence="8" id="KW-0675">Receptor</keyword>
<feature type="transmembrane region" description="Helical" evidence="10">
    <location>
        <begin position="68"/>
        <end position="88"/>
    </location>
</feature>
<dbReference type="PANTHER" id="PTHR21137">
    <property type="entry name" value="ODORANT RECEPTOR"/>
    <property type="match status" value="1"/>
</dbReference>
<evidence type="ECO:0000256" key="9">
    <source>
        <dbReference type="ARBA" id="ARBA00023224"/>
    </source>
</evidence>
<dbReference type="PANTHER" id="PTHR21137:SF35">
    <property type="entry name" value="ODORANT RECEPTOR 19A-RELATED"/>
    <property type="match status" value="1"/>
</dbReference>
<name>A0A182U455_9DIPT</name>
<evidence type="ECO:0000256" key="6">
    <source>
        <dbReference type="ARBA" id="ARBA00022989"/>
    </source>
</evidence>
<dbReference type="EnsemblMetazoa" id="AMEC013577-RA">
    <property type="protein sequence ID" value="AMEC013577-PA"/>
    <property type="gene ID" value="AMEC013577"/>
</dbReference>
<evidence type="ECO:0000256" key="1">
    <source>
        <dbReference type="ARBA" id="ARBA00004651"/>
    </source>
</evidence>
<evidence type="ECO:0000313" key="11">
    <source>
        <dbReference type="EnsemblMetazoa" id="AMEC013577-PA"/>
    </source>
</evidence>
<feature type="transmembrane region" description="Helical" evidence="10">
    <location>
        <begin position="269"/>
        <end position="288"/>
    </location>
</feature>
<evidence type="ECO:0000256" key="10">
    <source>
        <dbReference type="SAM" id="Phobius"/>
    </source>
</evidence>
<evidence type="ECO:0000313" key="12">
    <source>
        <dbReference type="Proteomes" id="UP000075902"/>
    </source>
</evidence>
<comment type="subcellular location">
    <subcellularLocation>
        <location evidence="1">Cell membrane</location>
        <topology evidence="1">Multi-pass membrane protein</topology>
    </subcellularLocation>
</comment>
<feature type="transmembrane region" description="Helical" evidence="10">
    <location>
        <begin position="354"/>
        <end position="374"/>
    </location>
</feature>
<dbReference type="GO" id="GO:0007165">
    <property type="term" value="P:signal transduction"/>
    <property type="evidence" value="ECO:0007669"/>
    <property type="project" value="UniProtKB-KW"/>
</dbReference>
<keyword evidence="12" id="KW-1185">Reference proteome</keyword>
<evidence type="ECO:0000256" key="3">
    <source>
        <dbReference type="ARBA" id="ARBA00022606"/>
    </source>
</evidence>
<organism evidence="11 12">
    <name type="scientific">Anopheles melas</name>
    <dbReference type="NCBI Taxonomy" id="34690"/>
    <lineage>
        <taxon>Eukaryota</taxon>
        <taxon>Metazoa</taxon>
        <taxon>Ecdysozoa</taxon>
        <taxon>Arthropoda</taxon>
        <taxon>Hexapoda</taxon>
        <taxon>Insecta</taxon>
        <taxon>Pterygota</taxon>
        <taxon>Neoptera</taxon>
        <taxon>Endopterygota</taxon>
        <taxon>Diptera</taxon>
        <taxon>Nematocera</taxon>
        <taxon>Culicoidea</taxon>
        <taxon>Culicidae</taxon>
        <taxon>Anophelinae</taxon>
        <taxon>Anopheles</taxon>
    </lineage>
</organism>
<dbReference type="VEuPathDB" id="VectorBase:AMEC013577"/>
<dbReference type="GO" id="GO:0005886">
    <property type="term" value="C:plasma membrane"/>
    <property type="evidence" value="ECO:0007669"/>
    <property type="project" value="UniProtKB-SubCell"/>
</dbReference>
<keyword evidence="2" id="KW-1003">Cell membrane</keyword>
<dbReference type="AlphaFoldDB" id="A0A182U455"/>
<dbReference type="Pfam" id="PF02949">
    <property type="entry name" value="7tm_6"/>
    <property type="match status" value="1"/>
</dbReference>
<sequence length="450" mass="52114">MPRETSNSAANLERLVTRISSHMAVLKLNIIDPAWHPTLRFGIVLFLTALIPVYFWQGIKVYRTRFETLLEVLSVAGCGWQMFFRMYFYLFQQDRCRQIVQEVRDQRTVYGADRNPRMEKLFRAGTKRMLLAYRVIHLMYGTSYFFQLGPLIMPDPHKCNLPLALQLPFLPPDRNMVYYCINYAHHLLLNTIGVFILLPMDGVLIVALLNICTRIAALQLLLEELDAKLGTVQWQQTAHLDAELNRIIELHIDTKRFARVIYETYQMHFFFMLSMVCFVICMCMNVVARDPRSTLIPFGLASTGQLFVICMLGNVLYIVSDRLKDSVYGIRWYRCTVSQQKRLLFLLANAQPEIVMGAVFIPVTMTSFVTLDLVHGSQNGQHQQPVNADQNHYTHEIHDRDESIVQVPVGRHIMRHLALVYQQAHPDRYLQHDGRCGKAFGEHIEHIQVG</sequence>
<evidence type="ECO:0000256" key="4">
    <source>
        <dbReference type="ARBA" id="ARBA00022692"/>
    </source>
</evidence>
<dbReference type="GO" id="GO:0005549">
    <property type="term" value="F:odorant binding"/>
    <property type="evidence" value="ECO:0007669"/>
    <property type="project" value="InterPro"/>
</dbReference>
<feature type="transmembrane region" description="Helical" evidence="10">
    <location>
        <begin position="131"/>
        <end position="153"/>
    </location>
</feature>
<dbReference type="GO" id="GO:0004984">
    <property type="term" value="F:olfactory receptor activity"/>
    <property type="evidence" value="ECO:0007669"/>
    <property type="project" value="InterPro"/>
</dbReference>
<feature type="transmembrane region" description="Helical" evidence="10">
    <location>
        <begin position="295"/>
        <end position="319"/>
    </location>
</feature>
<dbReference type="InterPro" id="IPR004117">
    <property type="entry name" value="7tm6_olfct_rcpt"/>
</dbReference>
<keyword evidence="7 10" id="KW-0472">Membrane</keyword>